<evidence type="ECO:0000313" key="2">
    <source>
        <dbReference type="Proteomes" id="UP000324222"/>
    </source>
</evidence>
<dbReference type="EMBL" id="VSRR010147856">
    <property type="protein sequence ID" value="MPD05807.1"/>
    <property type="molecule type" value="Genomic_DNA"/>
</dbReference>
<accession>A0A5B7KGD6</accession>
<gene>
    <name evidence="1" type="ORF">E2C01_101575</name>
</gene>
<protein>
    <submittedName>
        <fullName evidence="1">Uncharacterized protein</fullName>
    </submittedName>
</protein>
<keyword evidence="2" id="KW-1185">Reference proteome</keyword>
<proteinExistence type="predicted"/>
<dbReference type="Proteomes" id="UP000324222">
    <property type="component" value="Unassembled WGS sequence"/>
</dbReference>
<reference evidence="1 2" key="1">
    <citation type="submission" date="2019-05" db="EMBL/GenBank/DDBJ databases">
        <title>Another draft genome of Portunus trituberculatus and its Hox gene families provides insights of decapod evolution.</title>
        <authorList>
            <person name="Jeong J.-H."/>
            <person name="Song I."/>
            <person name="Kim S."/>
            <person name="Choi T."/>
            <person name="Kim D."/>
            <person name="Ryu S."/>
            <person name="Kim W."/>
        </authorList>
    </citation>
    <scope>NUCLEOTIDE SEQUENCE [LARGE SCALE GENOMIC DNA]</scope>
    <source>
        <tissue evidence="1">Muscle</tissue>
    </source>
</reference>
<comment type="caution">
    <text evidence="1">The sequence shown here is derived from an EMBL/GenBank/DDBJ whole genome shotgun (WGS) entry which is preliminary data.</text>
</comment>
<name>A0A5B7KGD6_PORTR</name>
<evidence type="ECO:0000313" key="1">
    <source>
        <dbReference type="EMBL" id="MPD05807.1"/>
    </source>
</evidence>
<organism evidence="1 2">
    <name type="scientific">Portunus trituberculatus</name>
    <name type="common">Swimming crab</name>
    <name type="synonym">Neptunus trituberculatus</name>
    <dbReference type="NCBI Taxonomy" id="210409"/>
    <lineage>
        <taxon>Eukaryota</taxon>
        <taxon>Metazoa</taxon>
        <taxon>Ecdysozoa</taxon>
        <taxon>Arthropoda</taxon>
        <taxon>Crustacea</taxon>
        <taxon>Multicrustacea</taxon>
        <taxon>Malacostraca</taxon>
        <taxon>Eumalacostraca</taxon>
        <taxon>Eucarida</taxon>
        <taxon>Decapoda</taxon>
        <taxon>Pleocyemata</taxon>
        <taxon>Brachyura</taxon>
        <taxon>Eubrachyura</taxon>
        <taxon>Portunoidea</taxon>
        <taxon>Portunidae</taxon>
        <taxon>Portuninae</taxon>
        <taxon>Portunus</taxon>
    </lineage>
</organism>
<dbReference type="AlphaFoldDB" id="A0A5B7KGD6"/>
<sequence>MVRELSVSEYRPRSHHQPFVTASPFLINAPTKPPKHWCTSTSPSFHPPVHITSPQRTSPLHPASSETYCPFAPIN</sequence>